<dbReference type="EMBL" id="MTZU01000046">
    <property type="protein sequence ID" value="PCE31410.1"/>
    <property type="molecule type" value="Genomic_DNA"/>
</dbReference>
<protein>
    <submittedName>
        <fullName evidence="2">Uncharacterized protein</fullName>
    </submittedName>
</protein>
<dbReference type="Proteomes" id="UP000217994">
    <property type="component" value="Unassembled WGS sequence"/>
</dbReference>
<comment type="caution">
    <text evidence="2">The sequence shown here is derived from an EMBL/GenBank/DDBJ whole genome shotgun (WGS) entry which is preliminary data.</text>
</comment>
<accession>A0A2A4FFG0</accession>
<gene>
    <name evidence="2" type="ORF">BZL54_15710</name>
</gene>
<sequence length="81" mass="8502">MCDDAAARRPARAFAPCFPAHSGPANHDFFLLGGVTRTSSSARISGLLSRTVPSRPDLRQNPASQGFAAFVTGSARRGGTR</sequence>
<name>A0A2A4FFG0_9BURK</name>
<organism evidence="2 3">
    <name type="scientific">Burkholderia ubonensis subsp. mesacidophila</name>
    <dbReference type="NCBI Taxonomy" id="265293"/>
    <lineage>
        <taxon>Bacteria</taxon>
        <taxon>Pseudomonadati</taxon>
        <taxon>Pseudomonadota</taxon>
        <taxon>Betaproteobacteria</taxon>
        <taxon>Burkholderiales</taxon>
        <taxon>Burkholderiaceae</taxon>
        <taxon>Burkholderia</taxon>
        <taxon>Burkholderia cepacia complex</taxon>
    </lineage>
</organism>
<feature type="region of interest" description="Disordered" evidence="1">
    <location>
        <begin position="53"/>
        <end position="81"/>
    </location>
</feature>
<evidence type="ECO:0000256" key="1">
    <source>
        <dbReference type="SAM" id="MobiDB-lite"/>
    </source>
</evidence>
<reference evidence="2 3" key="1">
    <citation type="submission" date="2017-01" db="EMBL/GenBank/DDBJ databases">
        <title>Whole-Genome Shotgun Sequencing of Two beta-Proteobacterial Species in Search of the Bulgecin Biosynthetic Cluster.</title>
        <authorList>
            <person name="Horsman M.E."/>
            <person name="Marous D.R."/>
            <person name="Li R."/>
            <person name="Oliver R.A."/>
            <person name="Byun B."/>
            <person name="Emrich S.J."/>
            <person name="Boggess B."/>
            <person name="Townsend C.A."/>
            <person name="Mobashery S."/>
        </authorList>
    </citation>
    <scope>NUCLEOTIDE SEQUENCE [LARGE SCALE GENOMIC DNA]</scope>
    <source>
        <strain evidence="2 3">ATCC 31433</strain>
    </source>
</reference>
<dbReference type="AlphaFoldDB" id="A0A2A4FFG0"/>
<evidence type="ECO:0000313" key="3">
    <source>
        <dbReference type="Proteomes" id="UP000217994"/>
    </source>
</evidence>
<evidence type="ECO:0000313" key="2">
    <source>
        <dbReference type="EMBL" id="PCE31410.1"/>
    </source>
</evidence>
<proteinExistence type="predicted"/>